<dbReference type="Pfam" id="PF09807">
    <property type="entry name" value="ELP6"/>
    <property type="match status" value="1"/>
</dbReference>
<dbReference type="EMBL" id="JBBJBU010000006">
    <property type="protein sequence ID" value="KAK7205073.1"/>
    <property type="molecule type" value="Genomic_DNA"/>
</dbReference>
<evidence type="ECO:0008006" key="5">
    <source>
        <dbReference type="Google" id="ProtNLM"/>
    </source>
</evidence>
<dbReference type="PANTHER" id="PTHR16184">
    <property type="entry name" value="ELONGATOR COMPLEX PROTEIN 6"/>
    <property type="match status" value="1"/>
</dbReference>
<keyword evidence="4" id="KW-1185">Reference proteome</keyword>
<gene>
    <name evidence="3" type="ORF">BZA70DRAFT_172495</name>
</gene>
<evidence type="ECO:0000256" key="2">
    <source>
        <dbReference type="ARBA" id="ARBA00008837"/>
    </source>
</evidence>
<dbReference type="PANTHER" id="PTHR16184:SF6">
    <property type="entry name" value="ELONGATOR COMPLEX PROTEIN 6"/>
    <property type="match status" value="1"/>
</dbReference>
<name>A0ABR1F5F6_9ASCO</name>
<dbReference type="Proteomes" id="UP001498771">
    <property type="component" value="Unassembled WGS sequence"/>
</dbReference>
<comment type="caution">
    <text evidence="3">The sequence shown here is derived from an EMBL/GenBank/DDBJ whole genome shotgun (WGS) entry which is preliminary data.</text>
</comment>
<evidence type="ECO:0000313" key="4">
    <source>
        <dbReference type="Proteomes" id="UP001498771"/>
    </source>
</evidence>
<comment type="similarity">
    <text evidence="2">Belongs to the ELP6 family.</text>
</comment>
<evidence type="ECO:0000256" key="1">
    <source>
        <dbReference type="ARBA" id="ARBA00005043"/>
    </source>
</evidence>
<dbReference type="RefSeq" id="XP_064768106.1">
    <property type="nucleotide sequence ID" value="XM_064909869.1"/>
</dbReference>
<protein>
    <recommendedName>
        <fullName evidence="5">Elongator complex protein 6</fullName>
    </recommendedName>
</protein>
<dbReference type="InterPro" id="IPR018627">
    <property type="entry name" value="ELP6"/>
</dbReference>
<proteinExistence type="inferred from homology"/>
<accession>A0ABR1F5F6</accession>
<dbReference type="GeneID" id="90035381"/>
<organism evidence="3 4">
    <name type="scientific">Myxozyma melibiosi</name>
    <dbReference type="NCBI Taxonomy" id="54550"/>
    <lineage>
        <taxon>Eukaryota</taxon>
        <taxon>Fungi</taxon>
        <taxon>Dikarya</taxon>
        <taxon>Ascomycota</taxon>
        <taxon>Saccharomycotina</taxon>
        <taxon>Lipomycetes</taxon>
        <taxon>Lipomycetales</taxon>
        <taxon>Lipomycetaceae</taxon>
        <taxon>Myxozyma</taxon>
    </lineage>
</organism>
<dbReference type="Gene3D" id="3.40.50.300">
    <property type="entry name" value="P-loop containing nucleotide triphosphate hydrolases"/>
    <property type="match status" value="1"/>
</dbReference>
<dbReference type="InterPro" id="IPR027417">
    <property type="entry name" value="P-loop_NTPase"/>
</dbReference>
<sequence>MSISSDLLRVFDGKYLPVPAASPDQGDDSQLLLITASLETNASWLLQHFARSCIGNSTGRSIGRRADSLGGGGETGAGGDRHWRAPVVFLSFVQEFQFYARSFKKTGVDVSSLIQKKSFLYIDGFSKLVCDLPPAAASESRPELYLRAENKDKWIQQIANAVAGLSKTTSYRPMVIVEGIEMLHVLGIWPVQEILDFVSDLQEIAGISVISVSGSNAVLRGATSLSQGQEALFFSLLNRASAVFSIRSLDSGYAKDVTGVIRITKGGQPSGDGKAPSIDEGEYHYFVGEGNLSGVRVFEKGHS</sequence>
<reference evidence="3 4" key="1">
    <citation type="submission" date="2024-03" db="EMBL/GenBank/DDBJ databases">
        <title>Genome-scale model development and genomic sequencing of the oleaginous clade Lipomyces.</title>
        <authorList>
            <consortium name="Lawrence Berkeley National Laboratory"/>
            <person name="Czajka J.J."/>
            <person name="Han Y."/>
            <person name="Kim J."/>
            <person name="Mondo S.J."/>
            <person name="Hofstad B.A."/>
            <person name="Robles A."/>
            <person name="Haridas S."/>
            <person name="Riley R."/>
            <person name="LaButti K."/>
            <person name="Pangilinan J."/>
            <person name="Andreopoulos W."/>
            <person name="Lipzen A."/>
            <person name="Yan J."/>
            <person name="Wang M."/>
            <person name="Ng V."/>
            <person name="Grigoriev I.V."/>
            <person name="Spatafora J.W."/>
            <person name="Magnuson J.K."/>
            <person name="Baker S.E."/>
            <person name="Pomraning K.R."/>
        </authorList>
    </citation>
    <scope>NUCLEOTIDE SEQUENCE [LARGE SCALE GENOMIC DNA]</scope>
    <source>
        <strain evidence="3 4">Phaff 52-87</strain>
    </source>
</reference>
<dbReference type="CDD" id="cd19495">
    <property type="entry name" value="Elp6"/>
    <property type="match status" value="1"/>
</dbReference>
<evidence type="ECO:0000313" key="3">
    <source>
        <dbReference type="EMBL" id="KAK7205073.1"/>
    </source>
</evidence>
<comment type="pathway">
    <text evidence="1">tRNA modification; 5-methoxycarbonylmethyl-2-thiouridine-tRNA biosynthesis.</text>
</comment>